<evidence type="ECO:0000256" key="1">
    <source>
        <dbReference type="SAM" id="MobiDB-lite"/>
    </source>
</evidence>
<reference evidence="2" key="1">
    <citation type="submission" date="2023-10" db="EMBL/GenBank/DDBJ databases">
        <authorList>
            <person name="Chen Y."/>
            <person name="Shah S."/>
            <person name="Dougan E. K."/>
            <person name="Thang M."/>
            <person name="Chan C."/>
        </authorList>
    </citation>
    <scope>NUCLEOTIDE SEQUENCE [LARGE SCALE GENOMIC DNA]</scope>
</reference>
<protein>
    <submittedName>
        <fullName evidence="2">Uncharacterized protein</fullName>
    </submittedName>
</protein>
<organism evidence="2 3">
    <name type="scientific">Prorocentrum cordatum</name>
    <dbReference type="NCBI Taxonomy" id="2364126"/>
    <lineage>
        <taxon>Eukaryota</taxon>
        <taxon>Sar</taxon>
        <taxon>Alveolata</taxon>
        <taxon>Dinophyceae</taxon>
        <taxon>Prorocentrales</taxon>
        <taxon>Prorocentraceae</taxon>
        <taxon>Prorocentrum</taxon>
    </lineage>
</organism>
<sequence>MQEHVSLQAAARGALRKREKHRRGSTRTEEQDLPHLPQPSYEASDETQRPPPPSITVVDRSWNSVPARALPCAHGASARPPGPAPGATRAPPAAGPRARDRADPGETLWRLGAAGSTRSC</sequence>
<evidence type="ECO:0000313" key="2">
    <source>
        <dbReference type="EMBL" id="CAK0802806.1"/>
    </source>
</evidence>
<dbReference type="EMBL" id="CAUYUJ010002886">
    <property type="protein sequence ID" value="CAK0802806.1"/>
    <property type="molecule type" value="Genomic_DNA"/>
</dbReference>
<feature type="compositionally biased region" description="Basic residues" evidence="1">
    <location>
        <begin position="14"/>
        <end position="25"/>
    </location>
</feature>
<keyword evidence="3" id="KW-1185">Reference proteome</keyword>
<comment type="caution">
    <text evidence="2">The sequence shown here is derived from an EMBL/GenBank/DDBJ whole genome shotgun (WGS) entry which is preliminary data.</text>
</comment>
<name>A0ABN9QDQ2_9DINO</name>
<feature type="compositionally biased region" description="Low complexity" evidence="1">
    <location>
        <begin position="75"/>
        <end position="96"/>
    </location>
</feature>
<evidence type="ECO:0000313" key="3">
    <source>
        <dbReference type="Proteomes" id="UP001189429"/>
    </source>
</evidence>
<feature type="region of interest" description="Disordered" evidence="1">
    <location>
        <begin position="1"/>
        <end position="120"/>
    </location>
</feature>
<proteinExistence type="predicted"/>
<accession>A0ABN9QDQ2</accession>
<gene>
    <name evidence="2" type="ORF">PCOR1329_LOCUS10187</name>
</gene>
<dbReference type="Proteomes" id="UP001189429">
    <property type="component" value="Unassembled WGS sequence"/>
</dbReference>